<keyword evidence="8" id="KW-1185">Reference proteome</keyword>
<keyword evidence="3 6" id="KW-0713">Self-incompatibility</keyword>
<dbReference type="Proteomes" id="UP000325081">
    <property type="component" value="Unassembled WGS sequence"/>
</dbReference>
<protein>
    <recommendedName>
        <fullName evidence="6">S-protein homolog</fullName>
    </recommendedName>
</protein>
<evidence type="ECO:0000256" key="2">
    <source>
        <dbReference type="ARBA" id="ARBA00005581"/>
    </source>
</evidence>
<proteinExistence type="inferred from homology"/>
<dbReference type="PANTHER" id="PTHR31232">
    <property type="match status" value="1"/>
</dbReference>
<feature type="chain" id="PRO_5025094365" description="S-protein homolog" evidence="6">
    <location>
        <begin position="25"/>
        <end position="227"/>
    </location>
</feature>
<dbReference type="GO" id="GO:0060320">
    <property type="term" value="P:rejection of self pollen"/>
    <property type="evidence" value="ECO:0007669"/>
    <property type="project" value="UniProtKB-KW"/>
</dbReference>
<evidence type="ECO:0000256" key="3">
    <source>
        <dbReference type="ARBA" id="ARBA00022471"/>
    </source>
</evidence>
<comment type="similarity">
    <text evidence="2 6">Belongs to the plant self-incompatibility (S1) protein family.</text>
</comment>
<evidence type="ECO:0000256" key="4">
    <source>
        <dbReference type="ARBA" id="ARBA00022525"/>
    </source>
</evidence>
<evidence type="ECO:0000313" key="7">
    <source>
        <dbReference type="EMBL" id="GER56937.1"/>
    </source>
</evidence>
<accession>A0A5A7RI78</accession>
<comment type="subcellular location">
    <subcellularLocation>
        <location evidence="1 6">Secreted</location>
    </subcellularLocation>
</comment>
<keyword evidence="5 6" id="KW-0732">Signal</keyword>
<name>A0A5A7RI78_STRAF</name>
<evidence type="ECO:0000256" key="1">
    <source>
        <dbReference type="ARBA" id="ARBA00004613"/>
    </source>
</evidence>
<evidence type="ECO:0000313" key="8">
    <source>
        <dbReference type="Proteomes" id="UP000325081"/>
    </source>
</evidence>
<evidence type="ECO:0000256" key="6">
    <source>
        <dbReference type="RuleBase" id="RU367044"/>
    </source>
</evidence>
<reference evidence="8" key="1">
    <citation type="journal article" date="2019" name="Curr. Biol.">
        <title>Genome Sequence of Striga asiatica Provides Insight into the Evolution of Plant Parasitism.</title>
        <authorList>
            <person name="Yoshida S."/>
            <person name="Kim S."/>
            <person name="Wafula E.K."/>
            <person name="Tanskanen J."/>
            <person name="Kim Y.M."/>
            <person name="Honaas L."/>
            <person name="Yang Z."/>
            <person name="Spallek T."/>
            <person name="Conn C.E."/>
            <person name="Ichihashi Y."/>
            <person name="Cheong K."/>
            <person name="Cui S."/>
            <person name="Der J.P."/>
            <person name="Gundlach H."/>
            <person name="Jiao Y."/>
            <person name="Hori C."/>
            <person name="Ishida J.K."/>
            <person name="Kasahara H."/>
            <person name="Kiba T."/>
            <person name="Kim M.S."/>
            <person name="Koo N."/>
            <person name="Laohavisit A."/>
            <person name="Lee Y.H."/>
            <person name="Lumba S."/>
            <person name="McCourt P."/>
            <person name="Mortimer J.C."/>
            <person name="Mutuku J.M."/>
            <person name="Nomura T."/>
            <person name="Sasaki-Sekimoto Y."/>
            <person name="Seto Y."/>
            <person name="Wang Y."/>
            <person name="Wakatake T."/>
            <person name="Sakakibara H."/>
            <person name="Demura T."/>
            <person name="Yamaguchi S."/>
            <person name="Yoneyama K."/>
            <person name="Manabe R.I."/>
            <person name="Nelson D.C."/>
            <person name="Schulman A.H."/>
            <person name="Timko M.P."/>
            <person name="dePamphilis C.W."/>
            <person name="Choi D."/>
            <person name="Shirasu K."/>
        </authorList>
    </citation>
    <scope>NUCLEOTIDE SEQUENCE [LARGE SCALE GENOMIC DNA]</scope>
    <source>
        <strain evidence="8">cv. UVA1</strain>
    </source>
</reference>
<dbReference type="AlphaFoldDB" id="A0A5A7RI78"/>
<organism evidence="7 8">
    <name type="scientific">Striga asiatica</name>
    <name type="common">Asiatic witchweed</name>
    <name type="synonym">Buchnera asiatica</name>
    <dbReference type="NCBI Taxonomy" id="4170"/>
    <lineage>
        <taxon>Eukaryota</taxon>
        <taxon>Viridiplantae</taxon>
        <taxon>Streptophyta</taxon>
        <taxon>Embryophyta</taxon>
        <taxon>Tracheophyta</taxon>
        <taxon>Spermatophyta</taxon>
        <taxon>Magnoliopsida</taxon>
        <taxon>eudicotyledons</taxon>
        <taxon>Gunneridae</taxon>
        <taxon>Pentapetalae</taxon>
        <taxon>asterids</taxon>
        <taxon>lamiids</taxon>
        <taxon>Lamiales</taxon>
        <taxon>Orobanchaceae</taxon>
        <taxon>Buchnereae</taxon>
        <taxon>Striga</taxon>
    </lineage>
</organism>
<comment type="caution">
    <text evidence="7">The sequence shown here is derived from an EMBL/GenBank/DDBJ whole genome shotgun (WGS) entry which is preliminary data.</text>
</comment>
<dbReference type="OrthoDB" id="1848419at2759"/>
<dbReference type="PANTHER" id="PTHR31232:SF61">
    <property type="entry name" value="S-PROTEIN HOMOLOG"/>
    <property type="match status" value="1"/>
</dbReference>
<dbReference type="Pfam" id="PF05938">
    <property type="entry name" value="Self-incomp_S1"/>
    <property type="match status" value="1"/>
</dbReference>
<feature type="signal peptide" evidence="6">
    <location>
        <begin position="1"/>
        <end position="24"/>
    </location>
</feature>
<dbReference type="InterPro" id="IPR010264">
    <property type="entry name" value="Self-incomp_S1"/>
</dbReference>
<gene>
    <name evidence="7" type="ORF">STAS_34696</name>
</gene>
<dbReference type="EMBL" id="BKCP01012848">
    <property type="protein sequence ID" value="GER56937.1"/>
    <property type="molecule type" value="Genomic_DNA"/>
</dbReference>
<keyword evidence="4 6" id="KW-0964">Secreted</keyword>
<sequence length="227" mass="25616">MKNSMMALVLILLVFISILQTSESRCVFGEVVYVEVTNNLPLKSPVLTLHCQSKDDDLGYHNLTTNKDFDWSFCEHALGRTLFFCHLWWGSRQKSFDVYHGKFPIGSQLTNYWSARSEGLFFSKSNKTDHYVKNVHLIRQRFSSSALEESSERIVDGGGATAHQATNTSVVVVGHERGNDTFSSSHGVAGDDMFNSIHGLNLFYPELRQPGRLRKKLPSIRTPSQKA</sequence>
<evidence type="ECO:0000256" key="5">
    <source>
        <dbReference type="ARBA" id="ARBA00022729"/>
    </source>
</evidence>
<dbReference type="GO" id="GO:0005576">
    <property type="term" value="C:extracellular region"/>
    <property type="evidence" value="ECO:0007669"/>
    <property type="project" value="UniProtKB-SubCell"/>
</dbReference>